<dbReference type="RefSeq" id="WP_193674888.1">
    <property type="nucleotide sequence ID" value="NZ_JADDIV010000001.1"/>
</dbReference>
<reference evidence="2 3" key="1">
    <citation type="submission" date="2020-10" db="EMBL/GenBank/DDBJ databases">
        <title>Ramlibacter sp. HM2 16S ribosomal RNA gene Genome sequencing and assembly.</title>
        <authorList>
            <person name="Kang M."/>
        </authorList>
    </citation>
    <scope>NUCLEOTIDE SEQUENCE [LARGE SCALE GENOMIC DNA]</scope>
    <source>
        <strain evidence="2 3">HM2</strain>
    </source>
</reference>
<keyword evidence="3" id="KW-1185">Reference proteome</keyword>
<sequence length="413" mass="44944">MSAGGSIWYIHPYAGGPGIGRYDRPFHLAREWAARGQPSVILTAANHHLLDVPRPAGCESVQGVPYEFLPTPRYRGNGLGRIANMAAFSFQLVRHADRLARDHGRPSLVVTSSPHPYAFLAGRRLARRFGARCVFEVRDLWPLSLVELAGVRASHPLVRFTGWLEREAYRTSDDVVSLLPCTREHMRAAGLDTARWHYIPNGVAAASAPGELPDSEAARQVRAWRAEGRAVVVYAGAMGRPNHVSTLVEAMAEEGPRRLASAVIVGRGELQAELRAQVEALGLQGHVRIFDQVPKAAVQRLLREASAGYISLRPEPIFRFGVSPNKLFDYMQAALPVLFAVRAGNDPVAECGCGFSIDPGDAKAIAAAITRLAQMPEAERADMGRRGEAYVARHHGYDTLATAYLQLLGKAGA</sequence>
<accession>A0ABR9RYC8</accession>
<dbReference type="PANTHER" id="PTHR12526">
    <property type="entry name" value="GLYCOSYLTRANSFERASE"/>
    <property type="match status" value="1"/>
</dbReference>
<name>A0ABR9RYC8_9BURK</name>
<dbReference type="EMBL" id="JADDIV010000001">
    <property type="protein sequence ID" value="MBE7366261.1"/>
    <property type="molecule type" value="Genomic_DNA"/>
</dbReference>
<dbReference type="Proteomes" id="UP000806285">
    <property type="component" value="Unassembled WGS sequence"/>
</dbReference>
<dbReference type="PANTHER" id="PTHR12526:SF622">
    <property type="entry name" value="GLYCOSYLTRANSFERASE (GROUP I)"/>
    <property type="match status" value="1"/>
</dbReference>
<dbReference type="Gene3D" id="3.40.50.2000">
    <property type="entry name" value="Glycogen Phosphorylase B"/>
    <property type="match status" value="2"/>
</dbReference>
<comment type="caution">
    <text evidence="2">The sequence shown here is derived from an EMBL/GenBank/DDBJ whole genome shotgun (WGS) entry which is preliminary data.</text>
</comment>
<feature type="domain" description="Glycosyltransferase subfamily 4-like N-terminal" evidence="1">
    <location>
        <begin position="27"/>
        <end position="202"/>
    </location>
</feature>
<dbReference type="Pfam" id="PF13579">
    <property type="entry name" value="Glyco_trans_4_4"/>
    <property type="match status" value="1"/>
</dbReference>
<organism evidence="2 3">
    <name type="scientific">Ramlibacter pallidus</name>
    <dbReference type="NCBI Taxonomy" id="2780087"/>
    <lineage>
        <taxon>Bacteria</taxon>
        <taxon>Pseudomonadati</taxon>
        <taxon>Pseudomonadota</taxon>
        <taxon>Betaproteobacteria</taxon>
        <taxon>Burkholderiales</taxon>
        <taxon>Comamonadaceae</taxon>
        <taxon>Ramlibacter</taxon>
    </lineage>
</organism>
<protein>
    <submittedName>
        <fullName evidence="2">Glycosyltransferase family 4 protein</fullName>
    </submittedName>
</protein>
<gene>
    <name evidence="2" type="ORF">IM787_01650</name>
</gene>
<dbReference type="CDD" id="cd03794">
    <property type="entry name" value="GT4_WbuB-like"/>
    <property type="match status" value="1"/>
</dbReference>
<evidence type="ECO:0000313" key="3">
    <source>
        <dbReference type="Proteomes" id="UP000806285"/>
    </source>
</evidence>
<proteinExistence type="predicted"/>
<evidence type="ECO:0000259" key="1">
    <source>
        <dbReference type="Pfam" id="PF13579"/>
    </source>
</evidence>
<evidence type="ECO:0000313" key="2">
    <source>
        <dbReference type="EMBL" id="MBE7366261.1"/>
    </source>
</evidence>
<dbReference type="SUPFAM" id="SSF53756">
    <property type="entry name" value="UDP-Glycosyltransferase/glycogen phosphorylase"/>
    <property type="match status" value="1"/>
</dbReference>
<dbReference type="Pfam" id="PF13692">
    <property type="entry name" value="Glyco_trans_1_4"/>
    <property type="match status" value="1"/>
</dbReference>
<dbReference type="InterPro" id="IPR028098">
    <property type="entry name" value="Glyco_trans_4-like_N"/>
</dbReference>